<feature type="compositionally biased region" description="Acidic residues" evidence="1">
    <location>
        <begin position="565"/>
        <end position="580"/>
    </location>
</feature>
<proteinExistence type="predicted"/>
<feature type="compositionally biased region" description="Basic and acidic residues" evidence="1">
    <location>
        <begin position="83"/>
        <end position="92"/>
    </location>
</feature>
<feature type="compositionally biased region" description="Basic and acidic residues" evidence="1">
    <location>
        <begin position="604"/>
        <end position="614"/>
    </location>
</feature>
<dbReference type="AlphaFoldDB" id="A0AAD9ZA09"/>
<feature type="compositionally biased region" description="Basic residues" evidence="1">
    <location>
        <begin position="142"/>
        <end position="154"/>
    </location>
</feature>
<protein>
    <recommendedName>
        <fullName evidence="4">Argonaute complex, subunit Arb1</fullName>
    </recommendedName>
</protein>
<feature type="region of interest" description="Disordered" evidence="1">
    <location>
        <begin position="1"/>
        <end position="159"/>
    </location>
</feature>
<dbReference type="EMBL" id="JASNWA010000006">
    <property type="protein sequence ID" value="KAK3174351.1"/>
    <property type="molecule type" value="Genomic_DNA"/>
</dbReference>
<comment type="caution">
    <text evidence="2">The sequence shown here is derived from an EMBL/GenBank/DDBJ whole genome shotgun (WGS) entry which is preliminary data.</text>
</comment>
<dbReference type="Proteomes" id="UP001276659">
    <property type="component" value="Unassembled WGS sequence"/>
</dbReference>
<dbReference type="Pfam" id="PF09692">
    <property type="entry name" value="Arb1"/>
    <property type="match status" value="1"/>
</dbReference>
<evidence type="ECO:0000313" key="2">
    <source>
        <dbReference type="EMBL" id="KAK3174351.1"/>
    </source>
</evidence>
<name>A0AAD9ZA09_9LECA</name>
<organism evidence="2 3">
    <name type="scientific">Lepraria neglecta</name>
    <dbReference type="NCBI Taxonomy" id="209136"/>
    <lineage>
        <taxon>Eukaryota</taxon>
        <taxon>Fungi</taxon>
        <taxon>Dikarya</taxon>
        <taxon>Ascomycota</taxon>
        <taxon>Pezizomycotina</taxon>
        <taxon>Lecanoromycetes</taxon>
        <taxon>OSLEUM clade</taxon>
        <taxon>Lecanoromycetidae</taxon>
        <taxon>Lecanorales</taxon>
        <taxon>Lecanorineae</taxon>
        <taxon>Stereocaulaceae</taxon>
        <taxon>Lepraria</taxon>
    </lineage>
</organism>
<reference evidence="2" key="1">
    <citation type="submission" date="2022-11" db="EMBL/GenBank/DDBJ databases">
        <title>Chromosomal genome sequence assembly and mating type (MAT) locus characterization of the leprose asexual lichenized fungus Lepraria neglecta (Nyl.) Erichsen.</title>
        <authorList>
            <person name="Allen J.L."/>
            <person name="Pfeffer B."/>
        </authorList>
    </citation>
    <scope>NUCLEOTIDE SEQUENCE</scope>
    <source>
        <strain evidence="2">Allen 5258</strain>
    </source>
</reference>
<feature type="region of interest" description="Disordered" evidence="1">
    <location>
        <begin position="553"/>
        <end position="639"/>
    </location>
</feature>
<dbReference type="InterPro" id="IPR018606">
    <property type="entry name" value="Arb1"/>
</dbReference>
<accession>A0AAD9ZA09</accession>
<dbReference type="GO" id="GO:0031047">
    <property type="term" value="P:regulatory ncRNA-mediated gene silencing"/>
    <property type="evidence" value="ECO:0007669"/>
    <property type="project" value="InterPro"/>
</dbReference>
<feature type="compositionally biased region" description="Acidic residues" evidence="1">
    <location>
        <begin position="125"/>
        <end position="137"/>
    </location>
</feature>
<evidence type="ECO:0000256" key="1">
    <source>
        <dbReference type="SAM" id="MobiDB-lite"/>
    </source>
</evidence>
<dbReference type="GO" id="GO:0033167">
    <property type="term" value="C:ARC complex"/>
    <property type="evidence" value="ECO:0007669"/>
    <property type="project" value="InterPro"/>
</dbReference>
<evidence type="ECO:0008006" key="4">
    <source>
        <dbReference type="Google" id="ProtNLM"/>
    </source>
</evidence>
<evidence type="ECO:0000313" key="3">
    <source>
        <dbReference type="Proteomes" id="UP001276659"/>
    </source>
</evidence>
<sequence>MEEENQLEANGVKTSDALPAHDHDAAADPNGNSLGKPAPTDSQPNRMAKSDENAKHNSANGVQKPTALSEVDPNYVSLANDASSKEWSRSEADTNPIVNSKHASIAEPADEEAASNPNIEQVLPEGEENQEPEDDECTQVGVKKKKKRKPKSKRGLNAPNGFEEYYVDAPLTPAEFEEEKGIYDPSYAFAQRIETAIQRFVARRNLGSARKTLFDRYLIHGGVEGGPKMFGGLDATTLATKTSAEIAELSATNYVGGNKGGPGDSTWVVDFEGCLKSFLSTQFPARWDLTSEDMVKYNVNIIRNFLNYLLHHDVCPEYKDQINAARGICDKAQKELWSIAELLPLLPGDFNMACSVIFGGMYQGMYSAKQQWMEGLDLELNTGISPEQARKVFKIALAANANDNIFDKYKKQLGDKACRVVATEDTGLEITEIILPHQEALTLYAQRQCAGLKTIGKMKAKTWFSLDIEDEDLTEEEEAALAATMPVIKDYEFWVEEELLRKCFVGMKFETKVTHLSFGVSYFDAITGVHCSFYQMLPNKLMEGWREPEKEWLPMRTRGPGGPSVDDEFNEDFEDEDGEPGVDKKKKKPVKKDIEGQGSQDVSEVTKPDAKDNDIAGTDAPGNESVNGKLVDTKDEARS</sequence>
<gene>
    <name evidence="2" type="ORF">OEA41_001595</name>
</gene>
<keyword evidence="3" id="KW-1185">Reference proteome</keyword>